<dbReference type="OrthoDB" id="5588846at2759"/>
<dbReference type="PROSITE" id="PS00518">
    <property type="entry name" value="ZF_RING_1"/>
    <property type="match status" value="1"/>
</dbReference>
<dbReference type="PROSITE" id="PS50089">
    <property type="entry name" value="ZF_RING_2"/>
    <property type="match status" value="1"/>
</dbReference>
<evidence type="ECO:0000259" key="7">
    <source>
        <dbReference type="PROSITE" id="PS51382"/>
    </source>
</evidence>
<evidence type="ECO:0008006" key="10">
    <source>
        <dbReference type="Google" id="ProtNLM"/>
    </source>
</evidence>
<keyword evidence="2 4" id="KW-0863">Zinc-finger</keyword>
<dbReference type="InterPro" id="IPR001841">
    <property type="entry name" value="Znf_RING"/>
</dbReference>
<dbReference type="Gene3D" id="3.30.40.10">
    <property type="entry name" value="Zinc/RING finger domain, C3HC4 (zinc finger)"/>
    <property type="match status" value="1"/>
</dbReference>
<dbReference type="AlphaFoldDB" id="A0A6G1HV83"/>
<dbReference type="PANTHER" id="PTHR23327:SF51">
    <property type="entry name" value="TRANSCRIPTIONAL REGULATOR OF YEAST FORM ADHERENCE 3"/>
    <property type="match status" value="1"/>
</dbReference>
<keyword evidence="1" id="KW-0479">Metal-binding</keyword>
<feature type="domain" description="RING-type" evidence="6">
    <location>
        <begin position="416"/>
        <end position="455"/>
    </location>
</feature>
<dbReference type="SUPFAM" id="SSF57850">
    <property type="entry name" value="RING/U-box"/>
    <property type="match status" value="1"/>
</dbReference>
<dbReference type="InterPro" id="IPR017907">
    <property type="entry name" value="Znf_RING_CS"/>
</dbReference>
<organism evidence="8 9">
    <name type="scientific">Trichodelitschia bisporula</name>
    <dbReference type="NCBI Taxonomy" id="703511"/>
    <lineage>
        <taxon>Eukaryota</taxon>
        <taxon>Fungi</taxon>
        <taxon>Dikarya</taxon>
        <taxon>Ascomycota</taxon>
        <taxon>Pezizomycotina</taxon>
        <taxon>Dothideomycetes</taxon>
        <taxon>Dothideomycetes incertae sedis</taxon>
        <taxon>Phaeotrichales</taxon>
        <taxon>Phaeotrichaceae</taxon>
        <taxon>Trichodelitschia</taxon>
    </lineage>
</organism>
<name>A0A6G1HV83_9PEZI</name>
<reference evidence="8" key="1">
    <citation type="journal article" date="2020" name="Stud. Mycol.">
        <title>101 Dothideomycetes genomes: a test case for predicting lifestyles and emergence of pathogens.</title>
        <authorList>
            <person name="Haridas S."/>
            <person name="Albert R."/>
            <person name="Binder M."/>
            <person name="Bloem J."/>
            <person name="Labutti K."/>
            <person name="Salamov A."/>
            <person name="Andreopoulos B."/>
            <person name="Baker S."/>
            <person name="Barry K."/>
            <person name="Bills G."/>
            <person name="Bluhm B."/>
            <person name="Cannon C."/>
            <person name="Castanera R."/>
            <person name="Culley D."/>
            <person name="Daum C."/>
            <person name="Ezra D."/>
            <person name="Gonzalez J."/>
            <person name="Henrissat B."/>
            <person name="Kuo A."/>
            <person name="Liang C."/>
            <person name="Lipzen A."/>
            <person name="Lutzoni F."/>
            <person name="Magnuson J."/>
            <person name="Mondo S."/>
            <person name="Nolan M."/>
            <person name="Ohm R."/>
            <person name="Pangilinan J."/>
            <person name="Park H.-J."/>
            <person name="Ramirez L."/>
            <person name="Alfaro M."/>
            <person name="Sun H."/>
            <person name="Tritt A."/>
            <person name="Yoshinaga Y."/>
            <person name="Zwiers L.-H."/>
            <person name="Turgeon B."/>
            <person name="Goodwin S."/>
            <person name="Spatafora J."/>
            <person name="Crous P."/>
            <person name="Grigoriev I."/>
        </authorList>
    </citation>
    <scope>NUCLEOTIDE SEQUENCE</scope>
    <source>
        <strain evidence="8">CBS 262.69</strain>
    </source>
</reference>
<dbReference type="GO" id="GO:0008270">
    <property type="term" value="F:zinc ion binding"/>
    <property type="evidence" value="ECO:0007669"/>
    <property type="project" value="UniProtKB-KW"/>
</dbReference>
<keyword evidence="3" id="KW-0862">Zinc</keyword>
<dbReference type="PANTHER" id="PTHR23327">
    <property type="entry name" value="RING FINGER PROTEIN 127"/>
    <property type="match status" value="1"/>
</dbReference>
<evidence type="ECO:0000313" key="9">
    <source>
        <dbReference type="Proteomes" id="UP000799640"/>
    </source>
</evidence>
<feature type="domain" description="SPX" evidence="7">
    <location>
        <begin position="1"/>
        <end position="381"/>
    </location>
</feature>
<evidence type="ECO:0000259" key="6">
    <source>
        <dbReference type="PROSITE" id="PS50089"/>
    </source>
</evidence>
<keyword evidence="9" id="KW-1185">Reference proteome</keyword>
<accession>A0A6G1HV83</accession>
<dbReference type="Pfam" id="PF13920">
    <property type="entry name" value="zf-C3HC4_3"/>
    <property type="match status" value="1"/>
</dbReference>
<feature type="compositionally biased region" description="Basic and acidic residues" evidence="5">
    <location>
        <begin position="61"/>
        <end position="77"/>
    </location>
</feature>
<dbReference type="InterPro" id="IPR013083">
    <property type="entry name" value="Znf_RING/FYVE/PHD"/>
</dbReference>
<evidence type="ECO:0000256" key="3">
    <source>
        <dbReference type="ARBA" id="ARBA00022833"/>
    </source>
</evidence>
<dbReference type="SMART" id="SM00184">
    <property type="entry name" value="RING"/>
    <property type="match status" value="1"/>
</dbReference>
<feature type="region of interest" description="Disordered" evidence="5">
    <location>
        <begin position="61"/>
        <end position="87"/>
    </location>
</feature>
<feature type="compositionally biased region" description="Low complexity" evidence="5">
    <location>
        <begin position="155"/>
        <end position="201"/>
    </location>
</feature>
<dbReference type="Pfam" id="PF03105">
    <property type="entry name" value="SPX"/>
    <property type="match status" value="2"/>
</dbReference>
<sequence>MKFGHIYREELERSFPAQWAASAISYNQLKKCIKRVQRELSALGLDAHTLKQLLETAEAQQKARDSEAAAERAKNEAAPEGSRQCADDEHRPLRYRFADAGPAVVPQLLFLVDEATGAPLDAQLAPETRSLLHRLALEAQLTDLRITPDSPPDSPADSSPRRSIASSSLPPTERSNSDASNVPPNPDSSNDPSPPHSSSSPPTDPSNPSSHPPPTRVIAIPLTSDGEFFTRLQTELFALHSLQETEQARLSTTITSIGTLISRVTDPRTGKAAQHDLVRWRRIFEIYLDSRVFFSATERARGPNDAHKAGEAWSRFGALVAADGGVWKKRESEAAMRGFVEINEGLLRHLRFQELNQTAVGKILKKFDKRTALGASSSLPPLASPASFSASFAKALSAQVSSQIVARVPQLDDYLCPVCFTLAYRPVRLRCKHIFCIRCAIIMQREGRDRCPLCRGHTVLSADSDCIDPNLTKFLRRYFPDEAREKQKANERAAAIDQFGERFVDAKCVVM</sequence>
<feature type="compositionally biased region" description="Pro residues" evidence="5">
    <location>
        <begin position="202"/>
        <end position="215"/>
    </location>
</feature>
<dbReference type="InterPro" id="IPR004331">
    <property type="entry name" value="SPX_dom"/>
</dbReference>
<dbReference type="PROSITE" id="PS51382">
    <property type="entry name" value="SPX"/>
    <property type="match status" value="1"/>
</dbReference>
<feature type="region of interest" description="Disordered" evidence="5">
    <location>
        <begin position="143"/>
        <end position="218"/>
    </location>
</feature>
<evidence type="ECO:0000256" key="1">
    <source>
        <dbReference type="ARBA" id="ARBA00022723"/>
    </source>
</evidence>
<evidence type="ECO:0000256" key="2">
    <source>
        <dbReference type="ARBA" id="ARBA00022771"/>
    </source>
</evidence>
<dbReference type="Proteomes" id="UP000799640">
    <property type="component" value="Unassembled WGS sequence"/>
</dbReference>
<proteinExistence type="predicted"/>
<evidence type="ECO:0000313" key="8">
    <source>
        <dbReference type="EMBL" id="KAF2399973.1"/>
    </source>
</evidence>
<evidence type="ECO:0000256" key="5">
    <source>
        <dbReference type="SAM" id="MobiDB-lite"/>
    </source>
</evidence>
<dbReference type="EMBL" id="ML996696">
    <property type="protein sequence ID" value="KAF2399973.1"/>
    <property type="molecule type" value="Genomic_DNA"/>
</dbReference>
<evidence type="ECO:0000256" key="4">
    <source>
        <dbReference type="PROSITE-ProRule" id="PRU00175"/>
    </source>
</evidence>
<gene>
    <name evidence="8" type="ORF">EJ06DRAFT_557057</name>
</gene>
<protein>
    <recommendedName>
        <fullName evidence="10">RING-14 protein</fullName>
    </recommendedName>
</protein>